<evidence type="ECO:0000313" key="2">
    <source>
        <dbReference type="Proteomes" id="UP000054630"/>
    </source>
</evidence>
<sequence length="71" mass="7740">MSRTSSFILLASQPSKLVSDNNIKLGSSLNNFLPLPCGDIVCNFSTIGPIVHHQNFQLLDIVDNKLLETIG</sequence>
<gene>
    <name evidence="1" type="ORF">T07_1685</name>
</gene>
<evidence type="ECO:0000313" key="1">
    <source>
        <dbReference type="EMBL" id="KRX11480.1"/>
    </source>
</evidence>
<proteinExistence type="predicted"/>
<dbReference type="EMBL" id="JYDL01002098">
    <property type="protein sequence ID" value="KRX11480.1"/>
    <property type="molecule type" value="Genomic_DNA"/>
</dbReference>
<comment type="caution">
    <text evidence="1">The sequence shown here is derived from an EMBL/GenBank/DDBJ whole genome shotgun (WGS) entry which is preliminary data.</text>
</comment>
<organism evidence="1 2">
    <name type="scientific">Trichinella nelsoni</name>
    <dbReference type="NCBI Taxonomy" id="6336"/>
    <lineage>
        <taxon>Eukaryota</taxon>
        <taxon>Metazoa</taxon>
        <taxon>Ecdysozoa</taxon>
        <taxon>Nematoda</taxon>
        <taxon>Enoplea</taxon>
        <taxon>Dorylaimia</taxon>
        <taxon>Trichinellida</taxon>
        <taxon>Trichinellidae</taxon>
        <taxon>Trichinella</taxon>
    </lineage>
</organism>
<dbReference type="AlphaFoldDB" id="A0A0V0RBA2"/>
<keyword evidence="2" id="KW-1185">Reference proteome</keyword>
<accession>A0A0V0RBA2</accession>
<name>A0A0V0RBA2_9BILA</name>
<dbReference type="Proteomes" id="UP000054630">
    <property type="component" value="Unassembled WGS sequence"/>
</dbReference>
<reference evidence="1 2" key="1">
    <citation type="submission" date="2015-01" db="EMBL/GenBank/DDBJ databases">
        <title>Evolution of Trichinella species and genotypes.</title>
        <authorList>
            <person name="Korhonen P.K."/>
            <person name="Edoardo P."/>
            <person name="Giuseppe L.R."/>
            <person name="Gasser R.B."/>
        </authorList>
    </citation>
    <scope>NUCLEOTIDE SEQUENCE [LARGE SCALE GENOMIC DNA]</scope>
    <source>
        <strain evidence="1">ISS37</strain>
    </source>
</reference>
<protein>
    <submittedName>
        <fullName evidence="1">Uncharacterized protein</fullName>
    </submittedName>
</protein>